<accession>A0A1B6G0P1</accession>
<proteinExistence type="predicted"/>
<dbReference type="AlphaFoldDB" id="A0A1B6G0P1"/>
<feature type="non-terminal residue" evidence="2">
    <location>
        <position position="1"/>
    </location>
</feature>
<sequence>SIQMQISSSKSVNSDSQLNLNNWKELLPKEDTDEVKNSFKDDQMTLPTTKTPLETVQSIVSSIQVPPISMSAATSTKSSNSHQNHLQTHQSNNSNVFVA</sequence>
<protein>
    <submittedName>
        <fullName evidence="2">Uncharacterized protein</fullName>
    </submittedName>
</protein>
<dbReference type="EMBL" id="GECZ01013779">
    <property type="protein sequence ID" value="JAS55990.1"/>
    <property type="molecule type" value="Transcribed_RNA"/>
</dbReference>
<reference evidence="2" key="1">
    <citation type="submission" date="2015-11" db="EMBL/GenBank/DDBJ databases">
        <title>De novo transcriptome assembly of four potential Pierce s Disease insect vectors from Arizona vineyards.</title>
        <authorList>
            <person name="Tassone E.E."/>
        </authorList>
    </citation>
    <scope>NUCLEOTIDE SEQUENCE</scope>
</reference>
<feature type="region of interest" description="Disordered" evidence="1">
    <location>
        <begin position="70"/>
        <end position="99"/>
    </location>
</feature>
<gene>
    <name evidence="2" type="ORF">g.2107</name>
</gene>
<feature type="non-terminal residue" evidence="2">
    <location>
        <position position="99"/>
    </location>
</feature>
<feature type="region of interest" description="Disordered" evidence="1">
    <location>
        <begin position="1"/>
        <end position="20"/>
    </location>
</feature>
<feature type="compositionally biased region" description="Polar residues" evidence="1">
    <location>
        <begin position="71"/>
        <end position="99"/>
    </location>
</feature>
<name>A0A1B6G0P1_9HEMI</name>
<organism evidence="2">
    <name type="scientific">Cuerna arida</name>
    <dbReference type="NCBI Taxonomy" id="1464854"/>
    <lineage>
        <taxon>Eukaryota</taxon>
        <taxon>Metazoa</taxon>
        <taxon>Ecdysozoa</taxon>
        <taxon>Arthropoda</taxon>
        <taxon>Hexapoda</taxon>
        <taxon>Insecta</taxon>
        <taxon>Pterygota</taxon>
        <taxon>Neoptera</taxon>
        <taxon>Paraneoptera</taxon>
        <taxon>Hemiptera</taxon>
        <taxon>Auchenorrhyncha</taxon>
        <taxon>Membracoidea</taxon>
        <taxon>Cicadellidae</taxon>
        <taxon>Cicadellinae</taxon>
        <taxon>Proconiini</taxon>
        <taxon>Cuerna</taxon>
    </lineage>
</organism>
<evidence type="ECO:0000313" key="2">
    <source>
        <dbReference type="EMBL" id="JAS55990.1"/>
    </source>
</evidence>
<evidence type="ECO:0000256" key="1">
    <source>
        <dbReference type="SAM" id="MobiDB-lite"/>
    </source>
</evidence>